<dbReference type="Pfam" id="PF08131">
    <property type="entry name" value="Defensin_3"/>
    <property type="match status" value="1"/>
</dbReference>
<gene>
    <name evidence="1" type="ORF">AVEN_257365_1</name>
</gene>
<protein>
    <submittedName>
        <fullName evidence="1">Uncharacterized protein</fullName>
    </submittedName>
</protein>
<dbReference type="EMBL" id="BGPR01000161">
    <property type="protein sequence ID" value="GBM00854.1"/>
    <property type="molecule type" value="Genomic_DNA"/>
</dbReference>
<dbReference type="Proteomes" id="UP000499080">
    <property type="component" value="Unassembled WGS sequence"/>
</dbReference>
<evidence type="ECO:0000313" key="1">
    <source>
        <dbReference type="EMBL" id="GBM00854.1"/>
    </source>
</evidence>
<accession>A0A4Y2C9Y5</accession>
<organism evidence="1 2">
    <name type="scientific">Araneus ventricosus</name>
    <name type="common">Orbweaver spider</name>
    <name type="synonym">Epeira ventricosa</name>
    <dbReference type="NCBI Taxonomy" id="182803"/>
    <lineage>
        <taxon>Eukaryota</taxon>
        <taxon>Metazoa</taxon>
        <taxon>Ecdysozoa</taxon>
        <taxon>Arthropoda</taxon>
        <taxon>Chelicerata</taxon>
        <taxon>Arachnida</taxon>
        <taxon>Araneae</taxon>
        <taxon>Araneomorphae</taxon>
        <taxon>Entelegynae</taxon>
        <taxon>Araneoidea</taxon>
        <taxon>Araneidae</taxon>
        <taxon>Araneus</taxon>
    </lineage>
</organism>
<proteinExistence type="predicted"/>
<name>A0A4Y2C9Y5_ARAVE</name>
<comment type="caution">
    <text evidence="1">The sequence shown here is derived from an EMBL/GenBank/DDBJ whole genome shotgun (WGS) entry which is preliminary data.</text>
</comment>
<keyword evidence="2" id="KW-1185">Reference proteome</keyword>
<evidence type="ECO:0000313" key="2">
    <source>
        <dbReference type="Proteomes" id="UP000499080"/>
    </source>
</evidence>
<reference evidence="1 2" key="1">
    <citation type="journal article" date="2019" name="Sci. Rep.">
        <title>Orb-weaving spider Araneus ventricosus genome elucidates the spidroin gene catalogue.</title>
        <authorList>
            <person name="Kono N."/>
            <person name="Nakamura H."/>
            <person name="Ohtoshi R."/>
            <person name="Moran D.A.P."/>
            <person name="Shinohara A."/>
            <person name="Yoshida Y."/>
            <person name="Fujiwara M."/>
            <person name="Mori M."/>
            <person name="Tomita M."/>
            <person name="Arakawa K."/>
        </authorList>
    </citation>
    <scope>NUCLEOTIDE SEQUENCE [LARGE SCALE GENOMIC DNA]</scope>
</reference>
<sequence length="111" mass="12690">MHQQAHLPCSKYEAMREKGRVSRDPLSISGVCKHRSEQACNLITPHAQLLLDIQEKNHRHDPVELFRLQPSFLYKMTTVVGGNKNFASQVKLKQLKGFADSPSFQINGRYL</sequence>
<dbReference type="GO" id="GO:0005576">
    <property type="term" value="C:extracellular region"/>
    <property type="evidence" value="ECO:0007669"/>
    <property type="project" value="InterPro"/>
</dbReference>
<dbReference type="AlphaFoldDB" id="A0A4Y2C9Y5"/>
<dbReference type="InterPro" id="IPR012553">
    <property type="entry name" value="Defensin_3"/>
</dbReference>